<dbReference type="Proteomes" id="UP001499841">
    <property type="component" value="Unassembled WGS sequence"/>
</dbReference>
<evidence type="ECO:0000313" key="6">
    <source>
        <dbReference type="EMBL" id="GAA4286717.1"/>
    </source>
</evidence>
<dbReference type="EC" id="3.4.21.89" evidence="3"/>
<keyword evidence="3" id="KW-0378">Hydrolase</keyword>
<dbReference type="SUPFAM" id="SSF51306">
    <property type="entry name" value="LexA/Signal peptidase"/>
    <property type="match status" value="1"/>
</dbReference>
<evidence type="ECO:0000313" key="7">
    <source>
        <dbReference type="Proteomes" id="UP001499841"/>
    </source>
</evidence>
<dbReference type="RefSeq" id="WP_345038528.1">
    <property type="nucleotide sequence ID" value="NZ_BAABBA010000004.1"/>
</dbReference>
<comment type="caution">
    <text evidence="6">The sequence shown here is derived from an EMBL/GenBank/DDBJ whole genome shotgun (WGS) entry which is preliminary data.</text>
</comment>
<sequence>MTTDSTDGGTRRGDGAPGETGAMPPSYPPRATPRGRGRRTAPIGDAPTARRGGWFRETLTVLVSALVLSVLIKTFLAQAFYIPSGSMEDTLELGDRVMVNKLAPGPFELDRGDIVVFVDPNDWLGELPPDTRPAWQRTATELLTWIGLLPQDAGHHLIKRIIGVGGDTVECCDAEGRLMVNGEPIDEPYLKDGTVPSEQEFAVTVPEDHVWLMGDNRSNSADSRAHLGDPGGGAVPVKNIVGRAFVLLWPADRITLLDNPEETFTDVPEPAP</sequence>
<dbReference type="PANTHER" id="PTHR43390:SF1">
    <property type="entry name" value="CHLOROPLAST PROCESSING PEPTIDASE"/>
    <property type="match status" value="1"/>
</dbReference>
<gene>
    <name evidence="6" type="ORF">GCM10022262_10760</name>
</gene>
<dbReference type="PRINTS" id="PR00727">
    <property type="entry name" value="LEADERPTASE"/>
</dbReference>
<feature type="domain" description="Peptidase S26" evidence="5">
    <location>
        <begin position="56"/>
        <end position="249"/>
    </location>
</feature>
<keyword evidence="3" id="KW-0472">Membrane</keyword>
<accession>A0ABP8ESC5</accession>
<evidence type="ECO:0000256" key="4">
    <source>
        <dbReference type="SAM" id="MobiDB-lite"/>
    </source>
</evidence>
<dbReference type="NCBIfam" id="TIGR02227">
    <property type="entry name" value="sigpep_I_bact"/>
    <property type="match status" value="1"/>
</dbReference>
<dbReference type="Gene3D" id="2.10.109.10">
    <property type="entry name" value="Umud Fragment, subunit A"/>
    <property type="match status" value="1"/>
</dbReference>
<dbReference type="InterPro" id="IPR019533">
    <property type="entry name" value="Peptidase_S26"/>
</dbReference>
<evidence type="ECO:0000256" key="3">
    <source>
        <dbReference type="RuleBase" id="RU362042"/>
    </source>
</evidence>
<feature type="transmembrane region" description="Helical" evidence="3">
    <location>
        <begin position="59"/>
        <end position="81"/>
    </location>
</feature>
<keyword evidence="3" id="KW-1133">Transmembrane helix</keyword>
<feature type="region of interest" description="Disordered" evidence="4">
    <location>
        <begin position="1"/>
        <end position="49"/>
    </location>
</feature>
<dbReference type="PANTHER" id="PTHR43390">
    <property type="entry name" value="SIGNAL PEPTIDASE I"/>
    <property type="match status" value="1"/>
</dbReference>
<evidence type="ECO:0000256" key="2">
    <source>
        <dbReference type="ARBA" id="ARBA00009370"/>
    </source>
</evidence>
<evidence type="ECO:0000256" key="1">
    <source>
        <dbReference type="ARBA" id="ARBA00004401"/>
    </source>
</evidence>
<dbReference type="InterPro" id="IPR036286">
    <property type="entry name" value="LexA/Signal_pep-like_sf"/>
</dbReference>
<name>A0ABP8ESC5_9MICO</name>
<protein>
    <recommendedName>
        <fullName evidence="3">Signal peptidase I</fullName>
        <ecNumber evidence="3">3.4.21.89</ecNumber>
    </recommendedName>
</protein>
<evidence type="ECO:0000259" key="5">
    <source>
        <dbReference type="Pfam" id="PF10502"/>
    </source>
</evidence>
<organism evidence="6 7">
    <name type="scientific">Georgenia daeguensis</name>
    <dbReference type="NCBI Taxonomy" id="908355"/>
    <lineage>
        <taxon>Bacteria</taxon>
        <taxon>Bacillati</taxon>
        <taxon>Actinomycetota</taxon>
        <taxon>Actinomycetes</taxon>
        <taxon>Micrococcales</taxon>
        <taxon>Bogoriellaceae</taxon>
        <taxon>Georgenia</taxon>
    </lineage>
</organism>
<dbReference type="CDD" id="cd06530">
    <property type="entry name" value="S26_SPase_I"/>
    <property type="match status" value="1"/>
</dbReference>
<proteinExistence type="inferred from homology"/>
<dbReference type="Pfam" id="PF10502">
    <property type="entry name" value="Peptidase_S26"/>
    <property type="match status" value="1"/>
</dbReference>
<keyword evidence="7" id="KW-1185">Reference proteome</keyword>
<reference evidence="7" key="1">
    <citation type="journal article" date="2019" name="Int. J. Syst. Evol. Microbiol.">
        <title>The Global Catalogue of Microorganisms (GCM) 10K type strain sequencing project: providing services to taxonomists for standard genome sequencing and annotation.</title>
        <authorList>
            <consortium name="The Broad Institute Genomics Platform"/>
            <consortium name="The Broad Institute Genome Sequencing Center for Infectious Disease"/>
            <person name="Wu L."/>
            <person name="Ma J."/>
        </authorList>
    </citation>
    <scope>NUCLEOTIDE SEQUENCE [LARGE SCALE GENOMIC DNA]</scope>
    <source>
        <strain evidence="7">JCM 17459</strain>
    </source>
</reference>
<dbReference type="InterPro" id="IPR000223">
    <property type="entry name" value="Pept_S26A_signal_pept_1"/>
</dbReference>
<dbReference type="EMBL" id="BAABBA010000004">
    <property type="protein sequence ID" value="GAA4286717.1"/>
    <property type="molecule type" value="Genomic_DNA"/>
</dbReference>
<comment type="catalytic activity">
    <reaction evidence="3">
        <text>Cleavage of hydrophobic, N-terminal signal or leader sequences from secreted and periplasmic proteins.</text>
        <dbReference type="EC" id="3.4.21.89"/>
    </reaction>
</comment>
<comment type="similarity">
    <text evidence="2 3">Belongs to the peptidase S26 family.</text>
</comment>
<keyword evidence="3" id="KW-0645">Protease</keyword>
<keyword evidence="3" id="KW-0812">Transmembrane</keyword>
<comment type="subcellular location">
    <subcellularLocation>
        <location evidence="1">Cell membrane</location>
        <topology evidence="1">Single-pass type II membrane protein</topology>
    </subcellularLocation>
    <subcellularLocation>
        <location evidence="3">Membrane</location>
        <topology evidence="3">Single-pass type II membrane protein</topology>
    </subcellularLocation>
</comment>